<dbReference type="FunCoup" id="A4F334">
    <property type="interactions" value="17"/>
</dbReference>
<sequence>MIEIGSKTHQNYGKSPTFLNMPLDVAQLVLEKLELEDLRVCRSLRTAVDTFATIRINDVDFQLDDHDINMYLDRIRINYTDSANGHSNVNYNEQKKETDEENFMDSAVKDLKIVLKHASRARIMNCTKNIRDTVTTFVEFFKSEKCIHVKRIELDKFSLDEVLTILPLFDSKELKAIDLKSIAIDQFERISCLEQWKNAEICTIRYSIFGAKIAHFFHFKSFYIYTLDKFKAIQTAIQIRDDLLRRSTFQWCVIRFLRPNANPIEIAKVFKPDYAGGKDFKIEYSNGTDKFDISLEWEWLVKYFELNVKRL</sequence>
<dbReference type="Proteomes" id="UP000001940">
    <property type="component" value="Chromosome III"/>
</dbReference>
<feature type="domain" description="F-box" evidence="1">
    <location>
        <begin position="18"/>
        <end position="50"/>
    </location>
</feature>
<dbReference type="HOGENOM" id="CLU_030831_3_1_1"/>
<dbReference type="InterPro" id="IPR001810">
    <property type="entry name" value="F-box_dom"/>
</dbReference>
<dbReference type="AlphaFoldDB" id="A4F334"/>
<dbReference type="UCSC" id="ZC47.13b">
    <property type="organism name" value="c. elegans"/>
</dbReference>
<dbReference type="InParanoid" id="A4F334"/>
<dbReference type="OrthoDB" id="2095648at2759"/>
<accession>A4F334</accession>
<dbReference type="PANTHER" id="PTHR23015">
    <property type="entry name" value="UNCHARACTERIZED C.ELEGANS PROTEIN"/>
    <property type="match status" value="1"/>
</dbReference>
<evidence type="ECO:0000259" key="1">
    <source>
        <dbReference type="Pfam" id="PF00646"/>
    </source>
</evidence>
<evidence type="ECO:0000259" key="2">
    <source>
        <dbReference type="Pfam" id="PF01827"/>
    </source>
</evidence>
<dbReference type="PhylomeDB" id="A4F334"/>
<organism evidence="3 4">
    <name type="scientific">Caenorhabditis elegans</name>
    <dbReference type="NCBI Taxonomy" id="6239"/>
    <lineage>
        <taxon>Eukaryota</taxon>
        <taxon>Metazoa</taxon>
        <taxon>Ecdysozoa</taxon>
        <taxon>Nematoda</taxon>
        <taxon>Chromadorea</taxon>
        <taxon>Rhabditida</taxon>
        <taxon>Rhabditina</taxon>
        <taxon>Rhabditomorpha</taxon>
        <taxon>Rhabditoidea</taxon>
        <taxon>Rhabditidae</taxon>
        <taxon>Peloderinae</taxon>
        <taxon>Caenorhabditis</taxon>
    </lineage>
</organism>
<dbReference type="InterPro" id="IPR002900">
    <property type="entry name" value="DUF38/FTH_CAE_spp"/>
</dbReference>
<dbReference type="InterPro" id="IPR040161">
    <property type="entry name" value="FB224"/>
</dbReference>
<dbReference type="RefSeq" id="NP_001076654.1">
    <property type="nucleotide sequence ID" value="NM_001083185.1"/>
</dbReference>
<evidence type="ECO:0000313" key="5">
    <source>
        <dbReference type="WormBase" id="ZC47.13a"/>
    </source>
</evidence>
<name>A4F334_CAEEL</name>
<evidence type="ECO:0000313" key="3">
    <source>
        <dbReference type="EMBL" id="CCD73939.1"/>
    </source>
</evidence>
<dbReference type="CTD" id="191064"/>
<dbReference type="PaxDb" id="6239-ZC47.13a"/>
<reference evidence="3 4" key="1">
    <citation type="journal article" date="1998" name="Science">
        <title>Genome sequence of the nematode C. elegans: a platform for investigating biology.</title>
        <authorList>
            <consortium name="The C. elegans sequencing consortium"/>
            <person name="Sulson J.E."/>
            <person name="Waterston R."/>
        </authorList>
    </citation>
    <scope>NUCLEOTIDE SEQUENCE [LARGE SCALE GENOMIC DNA]</scope>
    <source>
        <strain evidence="3 4">Bristol N2</strain>
    </source>
</reference>
<feature type="domain" description="DUF38" evidence="2">
    <location>
        <begin position="132"/>
        <end position="273"/>
    </location>
</feature>
<gene>
    <name evidence="3 5" type="primary">fbxa-50</name>
    <name evidence="3" type="ORF">CELE_ZC47.13</name>
    <name evidence="5" type="ORF">ZC47.13</name>
</gene>
<proteinExistence type="predicted"/>
<dbReference type="WormBase" id="ZC47.13a">
    <property type="protein sequence ID" value="CE25668"/>
    <property type="gene ID" value="WBGene00013844"/>
    <property type="gene designation" value="fbxa-50"/>
</dbReference>
<dbReference type="STRING" id="6239.ZC47.13a.1"/>
<protein>
    <submittedName>
        <fullName evidence="3">DUF38 domain-containing protein</fullName>
    </submittedName>
</protein>
<dbReference type="Bgee" id="WBGene00013844">
    <property type="expression patterns" value="Expressed in pharyngeal muscle cell (C elegans) and 2 other cell types or tissues"/>
</dbReference>
<dbReference type="Pfam" id="PF00646">
    <property type="entry name" value="F-box"/>
    <property type="match status" value="1"/>
</dbReference>
<keyword evidence="4" id="KW-1185">Reference proteome</keyword>
<dbReference type="EMBL" id="BX284603">
    <property type="protein sequence ID" value="CCD73939.1"/>
    <property type="molecule type" value="Genomic_DNA"/>
</dbReference>
<dbReference type="KEGG" id="cel:CELE_ZC47.13"/>
<dbReference type="GeneID" id="191064"/>
<dbReference type="Pfam" id="PF01827">
    <property type="entry name" value="FTH"/>
    <property type="match status" value="1"/>
</dbReference>
<dbReference type="AGR" id="WB:WBGene00013844"/>
<dbReference type="PIR" id="T27590">
    <property type="entry name" value="T27590"/>
</dbReference>
<dbReference type="PANTHER" id="PTHR23015:SF4">
    <property type="entry name" value="DUF38 DOMAIN-CONTAINING PROTEIN-RELATED"/>
    <property type="match status" value="1"/>
</dbReference>
<evidence type="ECO:0000313" key="4">
    <source>
        <dbReference type="Proteomes" id="UP000001940"/>
    </source>
</evidence>